<evidence type="ECO:0000313" key="15">
    <source>
        <dbReference type="Proteomes" id="UP000220251"/>
    </source>
</evidence>
<dbReference type="EMBL" id="CWGJ01000011">
    <property type="protein sequence ID" value="CRX38323.1"/>
    <property type="molecule type" value="Genomic_DNA"/>
</dbReference>
<dbReference type="HAMAP" id="MF_01517">
    <property type="entry name" value="Malate_dehydrog_2"/>
    <property type="match status" value="1"/>
</dbReference>
<feature type="binding site" evidence="7 10">
    <location>
        <position position="105"/>
    </location>
    <ligand>
        <name>NAD(+)</name>
        <dbReference type="ChEBI" id="CHEBI:57540"/>
    </ligand>
</feature>
<dbReference type="Gene3D" id="3.40.50.720">
    <property type="entry name" value="NAD(P)-binding Rossmann-like Domain"/>
    <property type="match status" value="1"/>
</dbReference>
<feature type="active site" description="Proton acceptor" evidence="7 8">
    <location>
        <position position="187"/>
    </location>
</feature>
<dbReference type="RefSeq" id="WP_098038166.1">
    <property type="nucleotide sequence ID" value="NZ_CWGJ01000011.1"/>
</dbReference>
<dbReference type="SUPFAM" id="SSF51735">
    <property type="entry name" value="NAD(P)-binding Rossmann-fold domains"/>
    <property type="match status" value="1"/>
</dbReference>
<keyword evidence="15" id="KW-1185">Reference proteome</keyword>
<dbReference type="InterPro" id="IPR001236">
    <property type="entry name" value="Lactate/malate_DH_N"/>
</dbReference>
<feature type="binding site" evidence="7">
    <location>
        <begin position="11"/>
        <end position="17"/>
    </location>
    <ligand>
        <name>NAD(+)</name>
        <dbReference type="ChEBI" id="CHEBI:57540"/>
    </ligand>
</feature>
<feature type="binding site" evidence="7 9">
    <location>
        <position position="98"/>
    </location>
    <ligand>
        <name>substrate</name>
    </ligand>
</feature>
<evidence type="ECO:0000256" key="2">
    <source>
        <dbReference type="ARBA" id="ARBA00012995"/>
    </source>
</evidence>
<dbReference type="GO" id="GO:0030060">
    <property type="term" value="F:L-malate dehydrogenase (NAD+) activity"/>
    <property type="evidence" value="ECO:0007669"/>
    <property type="project" value="UniProtKB-UniRule"/>
</dbReference>
<dbReference type="InterPro" id="IPR015955">
    <property type="entry name" value="Lactate_DH/Glyco_Ohase_4_C"/>
</dbReference>
<dbReference type="InterPro" id="IPR022383">
    <property type="entry name" value="Lactate/malate_DH_C"/>
</dbReference>
<evidence type="ECO:0000259" key="13">
    <source>
        <dbReference type="Pfam" id="PF02866"/>
    </source>
</evidence>
<proteinExistence type="inferred from homology"/>
<feature type="binding site" evidence="7 9">
    <location>
        <position position="131"/>
    </location>
    <ligand>
        <name>substrate</name>
    </ligand>
</feature>
<feature type="domain" description="Lactate/malate dehydrogenase C-terminal" evidence="13">
    <location>
        <begin position="156"/>
        <end position="320"/>
    </location>
</feature>
<evidence type="ECO:0000256" key="10">
    <source>
        <dbReference type="PIRSR" id="PIRSR000102-3"/>
    </source>
</evidence>
<dbReference type="FunFam" id="3.40.50.720:FF:000010">
    <property type="entry name" value="Malate dehydrogenase"/>
    <property type="match status" value="1"/>
</dbReference>
<dbReference type="GO" id="GO:0006099">
    <property type="term" value="P:tricarboxylic acid cycle"/>
    <property type="evidence" value="ECO:0007669"/>
    <property type="project" value="UniProtKB-UniRule"/>
</dbReference>
<protein>
    <recommendedName>
        <fullName evidence="2 7">Malate dehydrogenase</fullName>
        <ecNumber evidence="2 7">1.1.1.37</ecNumber>
    </recommendedName>
</protein>
<dbReference type="InterPro" id="IPR001252">
    <property type="entry name" value="Malate_DH_AS"/>
</dbReference>
<dbReference type="InterPro" id="IPR036291">
    <property type="entry name" value="NAD(P)-bd_dom_sf"/>
</dbReference>
<feature type="domain" description="Lactate/malate dehydrogenase N-terminal" evidence="12">
    <location>
        <begin position="5"/>
        <end position="152"/>
    </location>
</feature>
<dbReference type="AlphaFoldDB" id="A0A0H5DQH0"/>
<dbReference type="OrthoDB" id="9802969at2"/>
<dbReference type="PROSITE" id="PS00068">
    <property type="entry name" value="MDH"/>
    <property type="match status" value="1"/>
</dbReference>
<dbReference type="PIRSF" id="PIRSF000102">
    <property type="entry name" value="Lac_mal_DH"/>
    <property type="match status" value="1"/>
</dbReference>
<dbReference type="FunFam" id="3.90.110.10:FF:000002">
    <property type="entry name" value="Malate dehydrogenase"/>
    <property type="match status" value="1"/>
</dbReference>
<evidence type="ECO:0000256" key="6">
    <source>
        <dbReference type="ARBA" id="ARBA00048313"/>
    </source>
</evidence>
<keyword evidence="3 7" id="KW-0816">Tricarboxylic acid cycle</keyword>
<gene>
    <name evidence="7 14" type="primary">mdh</name>
    <name evidence="14" type="ORF">ELAC_0977</name>
</gene>
<feature type="binding site" evidence="7 10">
    <location>
        <begin position="129"/>
        <end position="131"/>
    </location>
    <ligand>
        <name>NAD(+)</name>
        <dbReference type="ChEBI" id="CHEBI:57540"/>
    </ligand>
</feature>
<feature type="binding site" evidence="7 9">
    <location>
        <position position="162"/>
    </location>
    <ligand>
        <name>substrate</name>
    </ligand>
</feature>
<dbReference type="InterPro" id="IPR010945">
    <property type="entry name" value="Malate_DH_type2"/>
</dbReference>
<reference evidence="14" key="1">
    <citation type="submission" date="2015-06" db="EMBL/GenBank/DDBJ databases">
        <authorList>
            <person name="Bertelli Claire"/>
        </authorList>
    </citation>
    <scope>NUCLEOTIDE SEQUENCE [LARGE SCALE GENOMIC DNA]</scope>
    <source>
        <strain evidence="14">CRIB-30</strain>
    </source>
</reference>
<evidence type="ECO:0000259" key="12">
    <source>
        <dbReference type="Pfam" id="PF00056"/>
    </source>
</evidence>
<evidence type="ECO:0000256" key="9">
    <source>
        <dbReference type="PIRSR" id="PIRSR000102-2"/>
    </source>
</evidence>
<dbReference type="InterPro" id="IPR001557">
    <property type="entry name" value="L-lactate/malate_DH"/>
</dbReference>
<dbReference type="NCBIfam" id="TIGR01759">
    <property type="entry name" value="MalateDH-SF1"/>
    <property type="match status" value="1"/>
</dbReference>
<feature type="binding site" evidence="7">
    <location>
        <position position="112"/>
    </location>
    <ligand>
        <name>NAD(+)</name>
        <dbReference type="ChEBI" id="CHEBI:57540"/>
    </ligand>
</feature>
<evidence type="ECO:0000256" key="7">
    <source>
        <dbReference type="HAMAP-Rule" id="MF_01517"/>
    </source>
</evidence>
<keyword evidence="5 7" id="KW-0520">NAD</keyword>
<keyword evidence="4 7" id="KW-0560">Oxidoreductase</keyword>
<comment type="function">
    <text evidence="7">Catalyzes the reversible oxidation of malate to oxaloacetate.</text>
</comment>
<evidence type="ECO:0000256" key="1">
    <source>
        <dbReference type="ARBA" id="ARBA00009613"/>
    </source>
</evidence>
<evidence type="ECO:0000256" key="8">
    <source>
        <dbReference type="PIRSR" id="PIRSR000102-1"/>
    </source>
</evidence>
<organism evidence="14 15">
    <name type="scientific">Estrella lausannensis</name>
    <dbReference type="NCBI Taxonomy" id="483423"/>
    <lineage>
        <taxon>Bacteria</taxon>
        <taxon>Pseudomonadati</taxon>
        <taxon>Chlamydiota</taxon>
        <taxon>Chlamydiia</taxon>
        <taxon>Parachlamydiales</taxon>
        <taxon>Candidatus Criblamydiaceae</taxon>
        <taxon>Estrella</taxon>
    </lineage>
</organism>
<evidence type="ECO:0000313" key="14">
    <source>
        <dbReference type="EMBL" id="CRX38323.1"/>
    </source>
</evidence>
<evidence type="ECO:0000256" key="4">
    <source>
        <dbReference type="ARBA" id="ARBA00023002"/>
    </source>
</evidence>
<dbReference type="Gene3D" id="3.90.110.10">
    <property type="entry name" value="Lactate dehydrogenase/glycoside hydrolase, family 4, C-terminal"/>
    <property type="match status" value="1"/>
</dbReference>
<dbReference type="SUPFAM" id="SSF56327">
    <property type="entry name" value="LDH C-terminal domain-like"/>
    <property type="match status" value="1"/>
</dbReference>
<sequence length="331" mass="35717">MKPVMNVVLTGGAGQIAYSAVFRIAAGEMLGKDQPINIRLLDIEDKKQEAAGVKMELDDCAFPLLKEVSIHSDPMKAFEGVDLALLIGAKPRGPGMERSALLAENGKIFVEQGRALNQVAHKNVKVIVVGNPCNTNALIAMREATQLNPRNFFAMTRLDQNRAAYQMAAKAGVSITDISKMIVWGNHSSTQVPDYYNAKVKGKPAVDVIGDEAWFGSTFIPTVQARGAEVIKVRGKSSAASAANALIDSVRSFMVESDEWFSLGVLSDGNPYGVAEGLIYSFPCISRGNGEVSVVNTAKLNDDLRTRIKASEEELIQEREMAMGKLAAGKR</sequence>
<evidence type="ECO:0000256" key="11">
    <source>
        <dbReference type="RuleBase" id="RU000422"/>
    </source>
</evidence>
<feature type="binding site" evidence="7 9">
    <location>
        <position position="92"/>
    </location>
    <ligand>
        <name>substrate</name>
    </ligand>
</feature>
<feature type="binding site" evidence="10">
    <location>
        <position position="42"/>
    </location>
    <ligand>
        <name>NAD(+)</name>
        <dbReference type="ChEBI" id="CHEBI:57540"/>
    </ligand>
</feature>
<dbReference type="Proteomes" id="UP000220251">
    <property type="component" value="Unassembled WGS sequence"/>
</dbReference>
<comment type="catalytic activity">
    <reaction evidence="6 7 11">
        <text>(S)-malate + NAD(+) = oxaloacetate + NADH + H(+)</text>
        <dbReference type="Rhea" id="RHEA:21432"/>
        <dbReference type="ChEBI" id="CHEBI:15378"/>
        <dbReference type="ChEBI" id="CHEBI:15589"/>
        <dbReference type="ChEBI" id="CHEBI:16452"/>
        <dbReference type="ChEBI" id="CHEBI:57540"/>
        <dbReference type="ChEBI" id="CHEBI:57945"/>
        <dbReference type="EC" id="1.1.1.37"/>
    </reaction>
</comment>
<name>A0A0H5DQH0_9BACT</name>
<evidence type="ECO:0000256" key="3">
    <source>
        <dbReference type="ARBA" id="ARBA00022532"/>
    </source>
</evidence>
<dbReference type="EC" id="1.1.1.37" evidence="2 7"/>
<evidence type="ECO:0000256" key="5">
    <source>
        <dbReference type="ARBA" id="ARBA00023027"/>
    </source>
</evidence>
<dbReference type="NCBIfam" id="NF003916">
    <property type="entry name" value="PRK05442.1"/>
    <property type="match status" value="1"/>
</dbReference>
<dbReference type="Pfam" id="PF02866">
    <property type="entry name" value="Ldh_1_C"/>
    <property type="match status" value="1"/>
</dbReference>
<accession>A0A0H5DQH0</accession>
<comment type="similarity">
    <text evidence="1 7">Belongs to the LDH/MDH superfamily. MDH type 2 family.</text>
</comment>
<dbReference type="PANTHER" id="PTHR23382">
    <property type="entry name" value="MALATE DEHYDROGENASE"/>
    <property type="match status" value="1"/>
</dbReference>
<dbReference type="GO" id="GO:0006108">
    <property type="term" value="P:malate metabolic process"/>
    <property type="evidence" value="ECO:0007669"/>
    <property type="project" value="InterPro"/>
</dbReference>
<dbReference type="Pfam" id="PF00056">
    <property type="entry name" value="Ldh_1_N"/>
    <property type="match status" value="1"/>
</dbReference>